<evidence type="ECO:0000256" key="2">
    <source>
        <dbReference type="SAM" id="Phobius"/>
    </source>
</evidence>
<accession>A0A0W8FUI4</accession>
<dbReference type="PANTHER" id="PTHR21666:SF286">
    <property type="entry name" value="LIPOPROTEIN NLPD"/>
    <property type="match status" value="1"/>
</dbReference>
<organism evidence="4">
    <name type="scientific">hydrocarbon metagenome</name>
    <dbReference type="NCBI Taxonomy" id="938273"/>
    <lineage>
        <taxon>unclassified sequences</taxon>
        <taxon>metagenomes</taxon>
        <taxon>ecological metagenomes</taxon>
    </lineage>
</organism>
<dbReference type="EMBL" id="LNQE01000849">
    <property type="protein sequence ID" value="KUG24418.1"/>
    <property type="molecule type" value="Genomic_DNA"/>
</dbReference>
<dbReference type="PANTHER" id="PTHR21666">
    <property type="entry name" value="PEPTIDASE-RELATED"/>
    <property type="match status" value="1"/>
</dbReference>
<dbReference type="InterPro" id="IPR011055">
    <property type="entry name" value="Dup_hybrid_motif"/>
</dbReference>
<evidence type="ECO:0000259" key="3">
    <source>
        <dbReference type="Pfam" id="PF01551"/>
    </source>
</evidence>
<keyword evidence="2" id="KW-0812">Transmembrane</keyword>
<keyword evidence="2" id="KW-1133">Transmembrane helix</keyword>
<dbReference type="CDD" id="cd12797">
    <property type="entry name" value="M23_peptidase"/>
    <property type="match status" value="1"/>
</dbReference>
<sequence length="300" mass="33797">MPDHFTFMIIPNRRSGVKKISVPKTFVRNIIIASVLIILVTLYVVYDYASIKRDRAELARLRQQTKEQSQQFRELAMKMESFADRMEELRQVDKKIRTLAYETNRGKKVPLGIGGADNDIKIKSLLDQDQQKLIAGLRKGIEKLNEDAGDREKSFDELLGFLHEQKSILACTPSVWPVKGWVTSEFGVRQSPFRNGVEFHKGLDIATRFGKEVVAPADGIVTMSIYDSQDGNFVKIDHGRGLATGFAHLSKRVVSEGKRVKRGDIIGYVGDTGRSTGSHLHYAVFVNGMPVNPRKYLRSS</sequence>
<dbReference type="InterPro" id="IPR016047">
    <property type="entry name" value="M23ase_b-sheet_dom"/>
</dbReference>
<dbReference type="InterPro" id="IPR050570">
    <property type="entry name" value="Cell_wall_metabolism_enzyme"/>
</dbReference>
<reference evidence="4" key="1">
    <citation type="journal article" date="2015" name="Proc. Natl. Acad. Sci. U.S.A.">
        <title>Networks of energetic and metabolic interactions define dynamics in microbial communities.</title>
        <authorList>
            <person name="Embree M."/>
            <person name="Liu J.K."/>
            <person name="Al-Bassam M.M."/>
            <person name="Zengler K."/>
        </authorList>
    </citation>
    <scope>NUCLEOTIDE SEQUENCE</scope>
</reference>
<feature type="transmembrane region" description="Helical" evidence="2">
    <location>
        <begin position="26"/>
        <end position="46"/>
    </location>
</feature>
<keyword evidence="1" id="KW-0175">Coiled coil</keyword>
<feature type="coiled-coil region" evidence="1">
    <location>
        <begin position="48"/>
        <end position="78"/>
    </location>
</feature>
<evidence type="ECO:0000313" key="4">
    <source>
        <dbReference type="EMBL" id="KUG24418.1"/>
    </source>
</evidence>
<evidence type="ECO:0000256" key="1">
    <source>
        <dbReference type="SAM" id="Coils"/>
    </source>
</evidence>
<dbReference type="AlphaFoldDB" id="A0A0W8FUI4"/>
<dbReference type="FunFam" id="2.70.70.10:FF:000006">
    <property type="entry name" value="M23 family peptidase"/>
    <property type="match status" value="1"/>
</dbReference>
<name>A0A0W8FUI4_9ZZZZ</name>
<protein>
    <recommendedName>
        <fullName evidence="3">M23ase beta-sheet core domain-containing protein</fullName>
    </recommendedName>
</protein>
<keyword evidence="2" id="KW-0472">Membrane</keyword>
<dbReference type="SUPFAM" id="SSF51261">
    <property type="entry name" value="Duplicated hybrid motif"/>
    <property type="match status" value="1"/>
</dbReference>
<dbReference type="GO" id="GO:0004222">
    <property type="term" value="F:metalloendopeptidase activity"/>
    <property type="evidence" value="ECO:0007669"/>
    <property type="project" value="TreeGrafter"/>
</dbReference>
<dbReference type="Gene3D" id="2.70.70.10">
    <property type="entry name" value="Glucose Permease (Domain IIA)"/>
    <property type="match status" value="1"/>
</dbReference>
<proteinExistence type="predicted"/>
<gene>
    <name evidence="4" type="ORF">ASZ90_005795</name>
</gene>
<dbReference type="Pfam" id="PF01551">
    <property type="entry name" value="Peptidase_M23"/>
    <property type="match status" value="1"/>
</dbReference>
<comment type="caution">
    <text evidence="4">The sequence shown here is derived from an EMBL/GenBank/DDBJ whole genome shotgun (WGS) entry which is preliminary data.</text>
</comment>
<feature type="domain" description="M23ase beta-sheet core" evidence="3">
    <location>
        <begin position="199"/>
        <end position="293"/>
    </location>
</feature>